<evidence type="ECO:0000256" key="1">
    <source>
        <dbReference type="ARBA" id="ARBA00004429"/>
    </source>
</evidence>
<gene>
    <name evidence="8" type="ordered locus">midi_00783</name>
</gene>
<evidence type="ECO:0000256" key="4">
    <source>
        <dbReference type="ARBA" id="ARBA00022989"/>
    </source>
</evidence>
<evidence type="ECO:0000256" key="6">
    <source>
        <dbReference type="SAM" id="Phobius"/>
    </source>
</evidence>
<organism evidence="8 9">
    <name type="scientific">Midichloria mitochondrii (strain IricVA)</name>
    <dbReference type="NCBI Taxonomy" id="696127"/>
    <lineage>
        <taxon>Bacteria</taxon>
        <taxon>Pseudomonadati</taxon>
        <taxon>Pseudomonadota</taxon>
        <taxon>Alphaproteobacteria</taxon>
        <taxon>Rickettsiales</taxon>
        <taxon>Candidatus Midichloriaceae</taxon>
        <taxon>Candidatus Midichloria</taxon>
    </lineage>
</organism>
<evidence type="ECO:0000313" key="9">
    <source>
        <dbReference type="Proteomes" id="UP000006639"/>
    </source>
</evidence>
<accession>F7XWM4</accession>
<feature type="transmembrane region" description="Helical" evidence="6">
    <location>
        <begin position="127"/>
        <end position="147"/>
    </location>
</feature>
<dbReference type="GO" id="GO:0005886">
    <property type="term" value="C:plasma membrane"/>
    <property type="evidence" value="ECO:0007669"/>
    <property type="project" value="UniProtKB-SubCell"/>
</dbReference>
<name>F7XWM4_MIDMI</name>
<dbReference type="Gene3D" id="1.20.1720.10">
    <property type="entry name" value="Multidrug resistance protein D"/>
    <property type="match status" value="1"/>
</dbReference>
<keyword evidence="4 6" id="KW-1133">Transmembrane helix</keyword>
<protein>
    <submittedName>
        <fullName evidence="8">MFS-type bicyclomycin resistance protein</fullName>
    </submittedName>
</protein>
<feature type="transmembrane region" description="Helical" evidence="6">
    <location>
        <begin position="202"/>
        <end position="227"/>
    </location>
</feature>
<dbReference type="EMBL" id="CP002130">
    <property type="protein sequence ID" value="AEI89073.1"/>
    <property type="molecule type" value="Genomic_DNA"/>
</dbReference>
<reference evidence="8 9" key="1">
    <citation type="journal article" date="2011" name="Mol. Biol. Evol.">
        <title>Phylogenomic evidence for the presence of a flagellum and cbb3 oxidase in the free-living mitochondrial ancestor.</title>
        <authorList>
            <person name="Sassera D."/>
            <person name="Lo N."/>
            <person name="Epis S."/>
            <person name="D'Auria G."/>
            <person name="Montagna M."/>
            <person name="Comandatore F."/>
            <person name="Horner D."/>
            <person name="Pereto J."/>
            <person name="Luciano A.M."/>
            <person name="Franciosi F."/>
            <person name="Ferri E."/>
            <person name="Crotti E."/>
            <person name="Bazzocchi C."/>
            <person name="Daffonchio D."/>
            <person name="Sacchi L."/>
            <person name="Moya A."/>
            <person name="Latorre A."/>
            <person name="Bandi C."/>
        </authorList>
    </citation>
    <scope>NUCLEOTIDE SEQUENCE [LARGE SCALE GENOMIC DNA]</scope>
    <source>
        <strain evidence="8 9">IricVA</strain>
    </source>
</reference>
<feature type="domain" description="Major facilitator superfamily (MFS) profile" evidence="7">
    <location>
        <begin position="3"/>
        <end position="383"/>
    </location>
</feature>
<feature type="transmembrane region" description="Helical" evidence="6">
    <location>
        <begin position="159"/>
        <end position="181"/>
    </location>
</feature>
<comment type="subcellular location">
    <subcellularLocation>
        <location evidence="1">Cell inner membrane</location>
        <topology evidence="1">Multi-pass membrane protein</topology>
    </subcellularLocation>
</comment>
<sequence length="388" mass="42263">MYLVITVLMIGMLAGAELDIFVPSFPEIQAQFHLSPFMTQLILSLNFIAYCICSLFAGAVSDKYDRRKVIIISLLIFIFGSILCSLAQNYGTLLLGRVLQGFGIAGPSVLGYVIIADEYSTTKQVYLIGLMHGLIAFAMSAAPVFGSQITCYFGWRGNFVSLLIFALICLILSALFIPTKAMKPQVTLSLKAYLPLLRSKKLMLFTATLCLFMVPYWVFIGISPILYRKDLGVSLEEFGFYQGTLAAIFAIGSALGSLLMKRIGLKKAFFIGISMCSAHVIALCCLMVLDIKNPLIITSCMAIASAGVAIPINTLYPHALEILENTKGRASAFISGVRLIISSVGLWLVSSTYNSTFVPIGLWIVITMSLAIILSLVLVKQEAIFSNS</sequence>
<dbReference type="InterPro" id="IPR020846">
    <property type="entry name" value="MFS_dom"/>
</dbReference>
<evidence type="ECO:0000256" key="2">
    <source>
        <dbReference type="ARBA" id="ARBA00022475"/>
    </source>
</evidence>
<dbReference type="Proteomes" id="UP000006639">
    <property type="component" value="Chromosome"/>
</dbReference>
<evidence type="ECO:0000256" key="3">
    <source>
        <dbReference type="ARBA" id="ARBA00022692"/>
    </source>
</evidence>
<dbReference type="GO" id="GO:0022857">
    <property type="term" value="F:transmembrane transporter activity"/>
    <property type="evidence" value="ECO:0007669"/>
    <property type="project" value="InterPro"/>
</dbReference>
<dbReference type="AlphaFoldDB" id="F7XWM4"/>
<dbReference type="Pfam" id="PF07690">
    <property type="entry name" value="MFS_1"/>
    <property type="match status" value="1"/>
</dbReference>
<evidence type="ECO:0000259" key="7">
    <source>
        <dbReference type="PROSITE" id="PS50850"/>
    </source>
</evidence>
<dbReference type="HOGENOM" id="CLU_001265_47_1_5"/>
<feature type="transmembrane region" description="Helical" evidence="6">
    <location>
        <begin position="295"/>
        <end position="316"/>
    </location>
</feature>
<dbReference type="RefSeq" id="WP_013951276.1">
    <property type="nucleotide sequence ID" value="NC_015722.1"/>
</dbReference>
<proteinExistence type="predicted"/>
<dbReference type="OrthoDB" id="9800416at2"/>
<dbReference type="KEGG" id="mmn:midi_00783"/>
<keyword evidence="5 6" id="KW-0472">Membrane</keyword>
<evidence type="ECO:0000256" key="5">
    <source>
        <dbReference type="ARBA" id="ARBA00023136"/>
    </source>
</evidence>
<keyword evidence="2" id="KW-1003">Cell membrane</keyword>
<dbReference type="InterPro" id="IPR036259">
    <property type="entry name" value="MFS_trans_sf"/>
</dbReference>
<dbReference type="PANTHER" id="PTHR43124">
    <property type="entry name" value="PURINE EFFLUX PUMP PBUE"/>
    <property type="match status" value="1"/>
</dbReference>
<dbReference type="InterPro" id="IPR050189">
    <property type="entry name" value="MFS_Efflux_Transporters"/>
</dbReference>
<feature type="transmembrane region" description="Helical" evidence="6">
    <location>
        <begin position="94"/>
        <end position="115"/>
    </location>
</feature>
<feature type="transmembrane region" description="Helical" evidence="6">
    <location>
        <begin position="268"/>
        <end position="289"/>
    </location>
</feature>
<keyword evidence="3 6" id="KW-0812">Transmembrane</keyword>
<dbReference type="PANTHER" id="PTHR43124:SF3">
    <property type="entry name" value="CHLORAMPHENICOL EFFLUX PUMP RV0191"/>
    <property type="match status" value="1"/>
</dbReference>
<keyword evidence="9" id="KW-1185">Reference proteome</keyword>
<feature type="transmembrane region" description="Helical" evidence="6">
    <location>
        <begin position="360"/>
        <end position="379"/>
    </location>
</feature>
<feature type="transmembrane region" description="Helical" evidence="6">
    <location>
        <begin position="34"/>
        <end position="57"/>
    </location>
</feature>
<dbReference type="InterPro" id="IPR011701">
    <property type="entry name" value="MFS"/>
</dbReference>
<feature type="transmembrane region" description="Helical" evidence="6">
    <location>
        <begin position="328"/>
        <end position="348"/>
    </location>
</feature>
<feature type="transmembrane region" description="Helical" evidence="6">
    <location>
        <begin position="69"/>
        <end position="88"/>
    </location>
</feature>
<dbReference type="PROSITE" id="PS50850">
    <property type="entry name" value="MFS"/>
    <property type="match status" value="1"/>
</dbReference>
<dbReference type="STRING" id="696127.midi_00783"/>
<feature type="transmembrane region" description="Helical" evidence="6">
    <location>
        <begin position="239"/>
        <end position="259"/>
    </location>
</feature>
<evidence type="ECO:0000313" key="8">
    <source>
        <dbReference type="EMBL" id="AEI89073.1"/>
    </source>
</evidence>
<dbReference type="SUPFAM" id="SSF103473">
    <property type="entry name" value="MFS general substrate transporter"/>
    <property type="match status" value="1"/>
</dbReference>